<feature type="domain" description="CHAT" evidence="1">
    <location>
        <begin position="1"/>
        <end position="99"/>
    </location>
</feature>
<dbReference type="AlphaFoldDB" id="A0A0C1QNZ7"/>
<organism evidence="2">
    <name type="scientific">Tolypothrix bouteillei VB521301</name>
    <dbReference type="NCBI Taxonomy" id="1479485"/>
    <lineage>
        <taxon>Bacteria</taxon>
        <taxon>Bacillati</taxon>
        <taxon>Cyanobacteriota</taxon>
        <taxon>Cyanophyceae</taxon>
        <taxon>Nostocales</taxon>
        <taxon>Tolypothrichaceae</taxon>
        <taxon>Tolypothrix</taxon>
    </lineage>
</organism>
<dbReference type="PANTHER" id="PTHR10098">
    <property type="entry name" value="RAPSYN-RELATED"/>
    <property type="match status" value="1"/>
</dbReference>
<gene>
    <name evidence="2" type="ORF">DA73_0239585</name>
</gene>
<dbReference type="InterPro" id="IPR024983">
    <property type="entry name" value="CHAT_dom"/>
</dbReference>
<evidence type="ECO:0000259" key="1">
    <source>
        <dbReference type="Pfam" id="PF12770"/>
    </source>
</evidence>
<dbReference type="STRING" id="1479485.DA73_0239585"/>
<name>A0A0C1QNZ7_9CYAN</name>
<comment type="caution">
    <text evidence="2">The sequence shown here is derived from an EMBL/GenBank/DDBJ whole genome shotgun (WGS) entry which is preliminary data.</text>
</comment>
<dbReference type="EMBL" id="JHEG02000059">
    <property type="protein sequence ID" value="KIE07244.1"/>
    <property type="molecule type" value="Genomic_DNA"/>
</dbReference>
<reference evidence="2" key="1">
    <citation type="journal article" date="2015" name="Genome Announc.">
        <title>Draft Genome Sequence of Tolypothrix boutellei Strain VB521301.</title>
        <authorList>
            <person name="Chandrababunaidu M.M."/>
            <person name="Singh D."/>
            <person name="Sen D."/>
            <person name="Bhan S."/>
            <person name="Das S."/>
            <person name="Gupta A."/>
            <person name="Adhikary S.P."/>
            <person name="Tripathy S."/>
        </authorList>
    </citation>
    <scope>NUCLEOTIDE SEQUENCE</scope>
    <source>
        <strain evidence="2">VB521301</strain>
    </source>
</reference>
<protein>
    <recommendedName>
        <fullName evidence="1">CHAT domain-containing protein</fullName>
    </recommendedName>
</protein>
<accession>A0A0C1QNZ7</accession>
<evidence type="ECO:0000313" key="2">
    <source>
        <dbReference type="EMBL" id="KIE07244.1"/>
    </source>
</evidence>
<dbReference type="PANTHER" id="PTHR10098:SF112">
    <property type="entry name" value="SLR0380 PROTEIN"/>
    <property type="match status" value="1"/>
</dbReference>
<dbReference type="Pfam" id="PF12770">
    <property type="entry name" value="CHAT"/>
    <property type="match status" value="1"/>
</dbReference>
<sequence length="101" mass="10768">MLALTACQTALGDERASLGLAGVAVQAGVRSALATLWSVSDASTSKLMTEFYSGIKSGMSKAQALSAAQRKLIQAKKIEDINDQYDNPAYWAPFITIGNWL</sequence>
<proteinExistence type="predicted"/>